<evidence type="ECO:0000313" key="2">
    <source>
        <dbReference type="EMBL" id="CAH0545759.1"/>
    </source>
</evidence>
<dbReference type="OrthoDB" id="6763154at2759"/>
<feature type="signal peptide" evidence="1">
    <location>
        <begin position="1"/>
        <end position="19"/>
    </location>
</feature>
<sequence length="197" mass="21458">MMSFKVLFVLSAFVAIISAKSLTNLADDGAHSIKVCDSTNANTLVYQTSVVVEGKFLAHVEKHVAWPSVSINKEDITCVMAIDQDTNGHGGYAYIVSGGLYEKEVEIRLTSHHTLVYQTSVVVEGKFLAHVEQHVAWPTVSINTEDITCVMAIDQDTNGHGGYASIVSGGLYEKEVEIRLTSQLGKGLNYMVSIYTN</sequence>
<dbReference type="AlphaFoldDB" id="A0A9P0APR9"/>
<dbReference type="InterPro" id="IPR031734">
    <property type="entry name" value="MBF2"/>
</dbReference>
<dbReference type="PANTHER" id="PTHR37685:SF1">
    <property type="entry name" value="GEO11136P1-RELATED"/>
    <property type="match status" value="1"/>
</dbReference>
<evidence type="ECO:0000256" key="1">
    <source>
        <dbReference type="SAM" id="SignalP"/>
    </source>
</evidence>
<organism evidence="2 3">
    <name type="scientific">Brassicogethes aeneus</name>
    <name type="common">Rape pollen beetle</name>
    <name type="synonym">Meligethes aeneus</name>
    <dbReference type="NCBI Taxonomy" id="1431903"/>
    <lineage>
        <taxon>Eukaryota</taxon>
        <taxon>Metazoa</taxon>
        <taxon>Ecdysozoa</taxon>
        <taxon>Arthropoda</taxon>
        <taxon>Hexapoda</taxon>
        <taxon>Insecta</taxon>
        <taxon>Pterygota</taxon>
        <taxon>Neoptera</taxon>
        <taxon>Endopterygota</taxon>
        <taxon>Coleoptera</taxon>
        <taxon>Polyphaga</taxon>
        <taxon>Cucujiformia</taxon>
        <taxon>Nitidulidae</taxon>
        <taxon>Meligethinae</taxon>
        <taxon>Brassicogethes</taxon>
    </lineage>
</organism>
<dbReference type="EMBL" id="OV121132">
    <property type="protein sequence ID" value="CAH0545759.1"/>
    <property type="molecule type" value="Genomic_DNA"/>
</dbReference>
<name>A0A9P0APR9_BRAAE</name>
<reference evidence="2" key="1">
    <citation type="submission" date="2021-12" db="EMBL/GenBank/DDBJ databases">
        <authorList>
            <person name="King R."/>
        </authorList>
    </citation>
    <scope>NUCLEOTIDE SEQUENCE</scope>
</reference>
<keyword evidence="3" id="KW-1185">Reference proteome</keyword>
<dbReference type="Pfam" id="PF15868">
    <property type="entry name" value="MBF2"/>
    <property type="match status" value="2"/>
</dbReference>
<proteinExistence type="predicted"/>
<accession>A0A9P0APR9</accession>
<evidence type="ECO:0000313" key="3">
    <source>
        <dbReference type="Proteomes" id="UP001154078"/>
    </source>
</evidence>
<keyword evidence="1" id="KW-0732">Signal</keyword>
<feature type="chain" id="PRO_5040193194" evidence="1">
    <location>
        <begin position="20"/>
        <end position="197"/>
    </location>
</feature>
<dbReference type="Proteomes" id="UP001154078">
    <property type="component" value="Chromosome 1"/>
</dbReference>
<dbReference type="PANTHER" id="PTHR37685">
    <property type="entry name" value="GEO11136P1-RELATED"/>
    <property type="match status" value="1"/>
</dbReference>
<protein>
    <submittedName>
        <fullName evidence="2">Uncharacterized protein</fullName>
    </submittedName>
</protein>
<gene>
    <name evidence="2" type="ORF">MELIAE_LOCUS89</name>
</gene>